<dbReference type="Proteomes" id="UP000670092">
    <property type="component" value="Unassembled WGS sequence"/>
</dbReference>
<reference evidence="1 2" key="1">
    <citation type="submission" date="2021-01" db="EMBL/GenBank/DDBJ databases">
        <title>Chromosome-level genome assembly of a human fungal pathogen reveals clustering of transcriptionally co-regulated genes.</title>
        <authorList>
            <person name="Voorhies M."/>
            <person name="Cohen S."/>
            <person name="Shea T.P."/>
            <person name="Petrus S."/>
            <person name="Munoz J.F."/>
            <person name="Poplawski S."/>
            <person name="Goldman W.E."/>
            <person name="Michael T."/>
            <person name="Cuomo C.A."/>
            <person name="Sil A."/>
            <person name="Beyhan S."/>
        </authorList>
    </citation>
    <scope>NUCLEOTIDE SEQUENCE [LARGE SCALE GENOMIC DNA]</scope>
    <source>
        <strain evidence="1 2">G184AR</strain>
    </source>
</reference>
<protein>
    <submittedName>
        <fullName evidence="1">Uncharacterized protein</fullName>
    </submittedName>
</protein>
<dbReference type="VEuPathDB" id="FungiDB:I7I52_07655"/>
<evidence type="ECO:0000313" key="2">
    <source>
        <dbReference type="Proteomes" id="UP000670092"/>
    </source>
</evidence>
<proteinExistence type="predicted"/>
<organism evidence="1 2">
    <name type="scientific">Ajellomyces capsulatus</name>
    <name type="common">Darling's disease fungus</name>
    <name type="synonym">Histoplasma capsulatum</name>
    <dbReference type="NCBI Taxonomy" id="5037"/>
    <lineage>
        <taxon>Eukaryota</taxon>
        <taxon>Fungi</taxon>
        <taxon>Dikarya</taxon>
        <taxon>Ascomycota</taxon>
        <taxon>Pezizomycotina</taxon>
        <taxon>Eurotiomycetes</taxon>
        <taxon>Eurotiomycetidae</taxon>
        <taxon>Onygenales</taxon>
        <taxon>Ajellomycetaceae</taxon>
        <taxon>Histoplasma</taxon>
    </lineage>
</organism>
<gene>
    <name evidence="1" type="ORF">I7I52_07655</name>
</gene>
<dbReference type="EMBL" id="JAEVHI010000005">
    <property type="protein sequence ID" value="KAG5290592.1"/>
    <property type="molecule type" value="Genomic_DNA"/>
</dbReference>
<evidence type="ECO:0000313" key="1">
    <source>
        <dbReference type="EMBL" id="KAG5290592.1"/>
    </source>
</evidence>
<comment type="caution">
    <text evidence="1">The sequence shown here is derived from an EMBL/GenBank/DDBJ whole genome shotgun (WGS) entry which is preliminary data.</text>
</comment>
<dbReference type="AlphaFoldDB" id="A0A8H7YIW9"/>
<sequence length="118" mass="12866">MEITSSYLLPWAVSLVNGIPPLFLATCYPLPICEGLTNHQGLPLSHGLRANEWVMPLWCAFLSVTHMELGCSCELGDKQKISGNCMYLLCGKGHIGFNVKFRRGGWLSTASTPPVNAS</sequence>
<name>A0A8H7YIW9_AJECA</name>
<accession>A0A8H7YIW9</accession>